<dbReference type="Proteomes" id="UP000476332">
    <property type="component" value="Unassembled WGS sequence"/>
</dbReference>
<keyword evidence="2" id="KW-1185">Reference proteome</keyword>
<accession>A0A6L9MGJ0</accession>
<evidence type="ECO:0000313" key="2">
    <source>
        <dbReference type="Proteomes" id="UP000476332"/>
    </source>
</evidence>
<reference evidence="1 2" key="1">
    <citation type="submission" date="2020-01" db="EMBL/GenBank/DDBJ databases">
        <title>Genomes of bacteria type strains.</title>
        <authorList>
            <person name="Chen J."/>
            <person name="Zhu S."/>
            <person name="Chen J."/>
        </authorList>
    </citation>
    <scope>NUCLEOTIDE SEQUENCE [LARGE SCALE GENOMIC DNA]</scope>
    <source>
        <strain evidence="1 2">KCTC 52919</strain>
    </source>
</reference>
<comment type="caution">
    <text evidence="1">The sequence shown here is derived from an EMBL/GenBank/DDBJ whole genome shotgun (WGS) entry which is preliminary data.</text>
</comment>
<protein>
    <submittedName>
        <fullName evidence="1">Uncharacterized protein</fullName>
    </submittedName>
</protein>
<organism evidence="1 2">
    <name type="scientific">Aurantimonas aggregata</name>
    <dbReference type="NCBI Taxonomy" id="2047720"/>
    <lineage>
        <taxon>Bacteria</taxon>
        <taxon>Pseudomonadati</taxon>
        <taxon>Pseudomonadota</taxon>
        <taxon>Alphaproteobacteria</taxon>
        <taxon>Hyphomicrobiales</taxon>
        <taxon>Aurantimonadaceae</taxon>
        <taxon>Aurantimonas</taxon>
    </lineage>
</organism>
<name>A0A6L9MGJ0_9HYPH</name>
<sequence length="177" mass="18149">MVGLTLAVNVDLPSLLWPLGGEMHVPAVSGVPAEPRYDRDEVPGRGNLKTASVMAAGKGQRLPALASQAAVAPSPSGPTRPIVEASLPSDVVLFDQCMPSCESQDPLLAANRAFPDATPSPAAPAIQITRYVEEKVQVTATRGGETGLVEAVSSRLAAAGQAGFRVVAGGLTSLSPW</sequence>
<dbReference type="RefSeq" id="WP_163043585.1">
    <property type="nucleotide sequence ID" value="NZ_JAAAMJ010000005.1"/>
</dbReference>
<proteinExistence type="predicted"/>
<gene>
    <name evidence="1" type="ORF">GTW51_08960</name>
</gene>
<evidence type="ECO:0000313" key="1">
    <source>
        <dbReference type="EMBL" id="NDV86831.1"/>
    </source>
</evidence>
<dbReference type="EMBL" id="JAAAMJ010000005">
    <property type="protein sequence ID" value="NDV86831.1"/>
    <property type="molecule type" value="Genomic_DNA"/>
</dbReference>
<dbReference type="AlphaFoldDB" id="A0A6L9MGJ0"/>